<keyword evidence="6 7" id="KW-0472">Membrane</keyword>
<dbReference type="PANTHER" id="PTHR11101:SF80">
    <property type="entry name" value="PHOSPHATE TRANSPORTER"/>
    <property type="match status" value="1"/>
</dbReference>
<keyword evidence="10" id="KW-1185">Reference proteome</keyword>
<accession>A0A2Z6RTE8</accession>
<proteinExistence type="inferred from homology"/>
<feature type="transmembrane region" description="Helical" evidence="7">
    <location>
        <begin position="370"/>
        <end position="386"/>
    </location>
</feature>
<evidence type="ECO:0000256" key="7">
    <source>
        <dbReference type="RuleBase" id="RU363058"/>
    </source>
</evidence>
<sequence length="515" mass="56425">MEPYSYLWLFIIGAITAFAGGFGIGANDVSNSFSASIASRALSLKQACFIAIFTEFFGAFLLGSNTSETIGGGIIKLSLFQSRPELLMLAMVCALVVSTIWVLFASSRGWPVSTTHAIVGATIGVGVAAFGWEAIDWSFNGLGKIITSWFVAPIVSGILASVVFLATKYLVLEHQETSFRRGLIAVPIYLCIIFIINVFEITFKGPPNLKLDNLRPYVIASVTVGITIVFAIFGHFFYVQYLRRRIVGKERGLKWYHVFVIPFISERYENTADNAAEYGIEKQEGIEIEENKDVPSDPNPKKNIFQLYFAAIGKFAARGVNKEVADYEEQENKEMHDHAIKYDPDTESLYSFLQILTASFTSFAHGSNDVSNVVGPFFIIYLTYHSGTVQLDEPIAPIWIVALGGLAIDFGLILYGYHVMRTLGNKITYQSPSRGFSLELGTSITIITASKLGLPISTTHCVTGATTAVGLCNGNAKAINWRLLGLCFFSWIITVPVVALLAGCMYAFGTHAPSQ</sequence>
<keyword evidence="4 7" id="KW-0812">Transmembrane</keyword>
<evidence type="ECO:0000256" key="6">
    <source>
        <dbReference type="ARBA" id="ARBA00023136"/>
    </source>
</evidence>
<feature type="transmembrane region" description="Helical" evidence="7">
    <location>
        <begin position="217"/>
        <end position="239"/>
    </location>
</feature>
<protein>
    <recommendedName>
        <fullName evidence="7">Phosphate transporter</fullName>
    </recommendedName>
</protein>
<dbReference type="GO" id="GO:0005315">
    <property type="term" value="F:phosphate transmembrane transporter activity"/>
    <property type="evidence" value="ECO:0007669"/>
    <property type="project" value="InterPro"/>
</dbReference>
<comment type="subcellular location">
    <subcellularLocation>
        <location evidence="1 7">Membrane</location>
        <topology evidence="1 7">Multi-pass membrane protein</topology>
    </subcellularLocation>
</comment>
<dbReference type="GO" id="GO:0035435">
    <property type="term" value="P:phosphate ion transmembrane transport"/>
    <property type="evidence" value="ECO:0007669"/>
    <property type="project" value="TreeGrafter"/>
</dbReference>
<dbReference type="Proteomes" id="UP000247702">
    <property type="component" value="Unassembled WGS sequence"/>
</dbReference>
<comment type="caution">
    <text evidence="8">The sequence shown here is derived from an EMBL/GenBank/DDBJ whole genome shotgun (WGS) entry which is preliminary data.</text>
</comment>
<evidence type="ECO:0000256" key="5">
    <source>
        <dbReference type="ARBA" id="ARBA00022989"/>
    </source>
</evidence>
<dbReference type="Proteomes" id="UP000615446">
    <property type="component" value="Unassembled WGS sequence"/>
</dbReference>
<dbReference type="GO" id="GO:0016020">
    <property type="term" value="C:membrane"/>
    <property type="evidence" value="ECO:0007669"/>
    <property type="project" value="UniProtKB-SubCell"/>
</dbReference>
<evidence type="ECO:0000313" key="10">
    <source>
        <dbReference type="Proteomes" id="UP000247702"/>
    </source>
</evidence>
<evidence type="ECO:0000256" key="1">
    <source>
        <dbReference type="ARBA" id="ARBA00004141"/>
    </source>
</evidence>
<dbReference type="EMBL" id="BEXD01004046">
    <property type="protein sequence ID" value="GBC06034.1"/>
    <property type="molecule type" value="Genomic_DNA"/>
</dbReference>
<evidence type="ECO:0000313" key="9">
    <source>
        <dbReference type="EMBL" id="GES82918.1"/>
    </source>
</evidence>
<feature type="transmembrane region" description="Helical" evidence="7">
    <location>
        <begin position="147"/>
        <end position="171"/>
    </location>
</feature>
<dbReference type="InterPro" id="IPR001204">
    <property type="entry name" value="Phos_transporter"/>
</dbReference>
<reference evidence="9" key="2">
    <citation type="submission" date="2019-10" db="EMBL/GenBank/DDBJ databases">
        <title>Conservation and host-specific expression of non-tandemly repeated heterogenous ribosome RNA gene in arbuscular mycorrhizal fungi.</title>
        <authorList>
            <person name="Maeda T."/>
            <person name="Kobayashi Y."/>
            <person name="Nakagawa T."/>
            <person name="Ezawa T."/>
            <person name="Yamaguchi K."/>
            <person name="Bino T."/>
            <person name="Nishimoto Y."/>
            <person name="Shigenobu S."/>
            <person name="Kawaguchi M."/>
        </authorList>
    </citation>
    <scope>NUCLEOTIDE SEQUENCE</scope>
    <source>
        <strain evidence="9">HR1</strain>
    </source>
</reference>
<feature type="transmembrane region" description="Helical" evidence="7">
    <location>
        <begin position="117"/>
        <end position="135"/>
    </location>
</feature>
<feature type="transmembrane region" description="Helical" evidence="7">
    <location>
        <begin position="47"/>
        <end position="66"/>
    </location>
</feature>
<organism evidence="8 10">
    <name type="scientific">Rhizophagus clarus</name>
    <dbReference type="NCBI Taxonomy" id="94130"/>
    <lineage>
        <taxon>Eukaryota</taxon>
        <taxon>Fungi</taxon>
        <taxon>Fungi incertae sedis</taxon>
        <taxon>Mucoromycota</taxon>
        <taxon>Glomeromycotina</taxon>
        <taxon>Glomeromycetes</taxon>
        <taxon>Glomerales</taxon>
        <taxon>Glomeraceae</taxon>
        <taxon>Rhizophagus</taxon>
    </lineage>
</organism>
<feature type="transmembrane region" description="Helical" evidence="7">
    <location>
        <begin position="86"/>
        <end position="105"/>
    </location>
</feature>
<keyword evidence="3 7" id="KW-0592">Phosphate transport</keyword>
<dbReference type="Pfam" id="PF01384">
    <property type="entry name" value="PHO4"/>
    <property type="match status" value="1"/>
</dbReference>
<keyword evidence="2 7" id="KW-0813">Transport</keyword>
<dbReference type="PANTHER" id="PTHR11101">
    <property type="entry name" value="PHOSPHATE TRANSPORTER"/>
    <property type="match status" value="1"/>
</dbReference>
<feature type="transmembrane region" description="Helical" evidence="7">
    <location>
        <begin position="483"/>
        <end position="508"/>
    </location>
</feature>
<evidence type="ECO:0000256" key="3">
    <source>
        <dbReference type="ARBA" id="ARBA00022592"/>
    </source>
</evidence>
<dbReference type="OrthoDB" id="260807at2759"/>
<dbReference type="STRING" id="94130.A0A2Z6RTE8"/>
<feature type="transmembrane region" description="Helical" evidence="7">
    <location>
        <begin position="398"/>
        <end position="417"/>
    </location>
</feature>
<comment type="function">
    <text evidence="7">Sodium-phosphate symporter.</text>
</comment>
<evidence type="ECO:0000256" key="4">
    <source>
        <dbReference type="ARBA" id="ARBA00022692"/>
    </source>
</evidence>
<comment type="similarity">
    <text evidence="7">Belongs to the inorganic phosphate transporter (PiT) (TC 2.A.20) family.</text>
</comment>
<evidence type="ECO:0000256" key="2">
    <source>
        <dbReference type="ARBA" id="ARBA00022448"/>
    </source>
</evidence>
<feature type="transmembrane region" description="Helical" evidence="7">
    <location>
        <begin position="183"/>
        <end position="205"/>
    </location>
</feature>
<evidence type="ECO:0000313" key="8">
    <source>
        <dbReference type="EMBL" id="GBC06034.1"/>
    </source>
</evidence>
<reference evidence="8 10" key="1">
    <citation type="submission" date="2017-11" db="EMBL/GenBank/DDBJ databases">
        <title>The genome of Rhizophagus clarus HR1 reveals common genetic basis of auxotrophy among arbuscular mycorrhizal fungi.</title>
        <authorList>
            <person name="Kobayashi Y."/>
        </authorList>
    </citation>
    <scope>NUCLEOTIDE SEQUENCE [LARGE SCALE GENOMIC DNA]</scope>
    <source>
        <strain evidence="8 10">HR1</strain>
    </source>
</reference>
<gene>
    <name evidence="9" type="ORF">RCL2_001009600</name>
    <name evidence="8" type="ORF">RclHR1_06580006</name>
</gene>
<dbReference type="EMBL" id="BLAL01000065">
    <property type="protein sequence ID" value="GES82918.1"/>
    <property type="molecule type" value="Genomic_DNA"/>
</dbReference>
<keyword evidence="5 7" id="KW-1133">Transmembrane helix</keyword>
<feature type="transmembrane region" description="Helical" evidence="7">
    <location>
        <begin position="6"/>
        <end position="26"/>
    </location>
</feature>
<dbReference type="AlphaFoldDB" id="A0A2Z6RTE8"/>
<name>A0A2Z6RTE8_9GLOM</name>